<evidence type="ECO:0000256" key="1">
    <source>
        <dbReference type="SAM" id="Phobius"/>
    </source>
</evidence>
<accession>A0A1H4IFM6</accession>
<keyword evidence="3" id="KW-1185">Reference proteome</keyword>
<name>A0A1H4IFM6_9NOCA</name>
<reference evidence="3" key="1">
    <citation type="submission" date="2016-10" db="EMBL/GenBank/DDBJ databases">
        <authorList>
            <person name="Varghese N."/>
            <person name="Submissions S."/>
        </authorList>
    </citation>
    <scope>NUCLEOTIDE SEQUENCE [LARGE SCALE GENOMIC DNA]</scope>
    <source>
        <strain evidence="3">DSM 44498</strain>
    </source>
</reference>
<feature type="transmembrane region" description="Helical" evidence="1">
    <location>
        <begin position="6"/>
        <end position="28"/>
    </location>
</feature>
<dbReference type="EMBL" id="FNSV01000004">
    <property type="protein sequence ID" value="SEB32914.1"/>
    <property type="molecule type" value="Genomic_DNA"/>
</dbReference>
<evidence type="ECO:0000313" key="3">
    <source>
        <dbReference type="Proteomes" id="UP000183561"/>
    </source>
</evidence>
<dbReference type="AlphaFoldDB" id="A0A1H4IFM6"/>
<keyword evidence="1" id="KW-1133">Transmembrane helix</keyword>
<organism evidence="2 3">
    <name type="scientific">Rhodococcus koreensis</name>
    <dbReference type="NCBI Taxonomy" id="99653"/>
    <lineage>
        <taxon>Bacteria</taxon>
        <taxon>Bacillati</taxon>
        <taxon>Actinomycetota</taxon>
        <taxon>Actinomycetes</taxon>
        <taxon>Mycobacteriales</taxon>
        <taxon>Nocardiaceae</taxon>
        <taxon>Rhodococcus</taxon>
    </lineage>
</organism>
<evidence type="ECO:0000313" key="2">
    <source>
        <dbReference type="EMBL" id="SEB32914.1"/>
    </source>
</evidence>
<proteinExistence type="predicted"/>
<sequence>MARSFVPLFTVMVFIAAALLLTETSLLLEATRGFDAALTYPAIARPGLLSESTHAMSMVALSVADFLPRDITTHIYSGGRVIVPALHR</sequence>
<gene>
    <name evidence="2" type="ORF">SAMN04490239_0598</name>
</gene>
<keyword evidence="1" id="KW-0472">Membrane</keyword>
<keyword evidence="1" id="KW-0812">Transmembrane</keyword>
<dbReference type="Proteomes" id="UP000183561">
    <property type="component" value="Unassembled WGS sequence"/>
</dbReference>
<dbReference type="OrthoDB" id="4467065at2"/>
<protein>
    <submittedName>
        <fullName evidence="2">Uncharacterized protein</fullName>
    </submittedName>
</protein>